<evidence type="ECO:0000313" key="2">
    <source>
        <dbReference type="Proteomes" id="UP000234545"/>
    </source>
</evidence>
<dbReference type="EMBL" id="PKKJ01000003">
    <property type="protein sequence ID" value="PKY66507.1"/>
    <property type="molecule type" value="Genomic_DNA"/>
</dbReference>
<dbReference type="Proteomes" id="UP000234545">
    <property type="component" value="Unassembled WGS sequence"/>
</dbReference>
<sequence>MATSVVALRILQDLAGRYDHLASMTGRTKTYYLTQALAESIDRLEYEYGLMQKVEDWRAGRLETASLDELEATLVEVRD</sequence>
<evidence type="ECO:0000313" key="1">
    <source>
        <dbReference type="EMBL" id="PKY66507.1"/>
    </source>
</evidence>
<dbReference type="GO" id="GO:0006355">
    <property type="term" value="P:regulation of DNA-templated transcription"/>
    <property type="evidence" value="ECO:0007669"/>
    <property type="project" value="InterPro"/>
</dbReference>
<dbReference type="AlphaFoldDB" id="A0A2I1I5U8"/>
<dbReference type="InterPro" id="IPR010985">
    <property type="entry name" value="Ribbon_hlx_hlx"/>
</dbReference>
<reference evidence="1 2" key="1">
    <citation type="submission" date="2017-12" db="EMBL/GenBank/DDBJ databases">
        <title>Phylogenetic diversity of female urinary microbiome.</title>
        <authorList>
            <person name="Thomas-White K."/>
            <person name="Wolfe A.J."/>
        </authorList>
    </citation>
    <scope>NUCLEOTIDE SEQUENCE [LARGE SCALE GENOMIC DNA]</scope>
    <source>
        <strain evidence="1 2">UMB0250</strain>
    </source>
</reference>
<accession>A0A2I1I5U8</accession>
<gene>
    <name evidence="1" type="ORF">CYJ25_03975</name>
</gene>
<dbReference type="OrthoDB" id="9812023at2"/>
<protein>
    <submittedName>
        <fullName evidence="1">Antitoxin</fullName>
    </submittedName>
</protein>
<comment type="caution">
    <text evidence="1">The sequence shown here is derived from an EMBL/GenBank/DDBJ whole genome shotgun (WGS) entry which is preliminary data.</text>
</comment>
<proteinExistence type="predicted"/>
<organism evidence="1 2">
    <name type="scientific">Schaalia turicensis</name>
    <dbReference type="NCBI Taxonomy" id="131111"/>
    <lineage>
        <taxon>Bacteria</taxon>
        <taxon>Bacillati</taxon>
        <taxon>Actinomycetota</taxon>
        <taxon>Actinomycetes</taxon>
        <taxon>Actinomycetales</taxon>
        <taxon>Actinomycetaceae</taxon>
        <taxon>Schaalia</taxon>
    </lineage>
</organism>
<dbReference type="SUPFAM" id="SSF47598">
    <property type="entry name" value="Ribbon-helix-helix"/>
    <property type="match status" value="1"/>
</dbReference>
<name>A0A2I1I5U8_9ACTO</name>